<feature type="domain" description="Protein kinase" evidence="11">
    <location>
        <begin position="28"/>
        <end position="431"/>
    </location>
</feature>
<dbReference type="Gene3D" id="1.25.10.10">
    <property type="entry name" value="Leucine-rich Repeat Variant"/>
    <property type="match status" value="1"/>
</dbReference>
<comment type="subcellular location">
    <subcellularLocation>
        <location evidence="1">Cytoplasmic vesicle</location>
        <location evidence="1">Autophagosome</location>
    </subcellularLocation>
</comment>
<keyword evidence="13" id="KW-1185">Reference proteome</keyword>
<evidence type="ECO:0000256" key="6">
    <source>
        <dbReference type="ARBA" id="ARBA00022737"/>
    </source>
</evidence>
<dbReference type="EC" id="2.7.11.1" evidence="2"/>
<dbReference type="Gene3D" id="1.10.510.10">
    <property type="entry name" value="Transferase(Phosphotransferase) domain 1"/>
    <property type="match status" value="2"/>
</dbReference>
<sequence>MGNEACTMSLPQVARCEDCLRDLQANVYFEEELRGSRSFKVAKVRCDKGITRPRKVMKIYQIYKLDPLIEQARDSLLPFCRKAVGGFNLLPVETFMTDKYAFISRDFVDQSLAERIGTRPFLTFDEKRWIAFQLLSAVQQLHSIKANDTKPLCHGDIKPQNVLLTSWGWVLLADPAPFKPTQLPSDNPSAFTHIFDSSRHRFCYLAPERFMDPQHAYIGATRSGAGGDYDCAEGYSSAPGDLNLKGGTSRNDDDDCQVTIGEVADENLEFSGDEDIIFKHHQSSPVTADIPVAKHIPPSSGNLSDENQTLHRPRLTSGSMLNVVEGSIILDSNDKPLLPSMDLFSVGCVLLELFTDGTVPFKLSDMLHYRRSQNEEIGKLLDSVSDANARSLIKELISLKPEERGTAAQHLDKYRGSLFPNFFFTHLQPFMQSFLDPAAANPALRLRRVRQNLPKLLSDLQMELSSVRGSVSLVLNTLITSSLHQLKFHRTDPLCAAYADRSHSIFTAASPVVNVSSTVSPPSLPLNDPHEDGLICLLTIVKRLPSLPLFNRLWPNLIELIANNASHEFRYLALDALVQSLEDAVNFIEKLPPFHHCQNGSGGHDGDVDAVIDDIRFLNEFLLPSLSSLASDEKVEMTVAMAQCIPRLIAACEKILCLISKQTYSRNVTQEEDKENKLEQTEAHHLFLLADSLRETDKIRDWLQQQLVPLLSDNCPDNFARRTLFHNPKDLAKITTFLGQKLTIDVILGHLTTFLNAKDVNVRAAFFDQVPTLVSLCGEQSVSLLQPLLEGGLADGNEIILSACLRSLVALQRDGLLEPLITMEFIPRVLNLTAHPLAHIRECCIAYVTAIARSALRDLSNPAFGPLNDLTIEAQFNEKEDPNVFLGLTLFSQGMMGLADLHATLGTPEIRETYFKSPIGDAFYNDAVLLAALHQSLTPGSIENVVKTLVDVTNNFLVEDTFEESPANTAQQLHATPRQLCDELLKHLRERRLIRNSTRKSEHPWYPIPPNDIIAEVLKRLQALDITDQTEDQLLLLTPQLESLSSLASDPRFVGGFLSKISGGNSRTAATAAGLLVRVESKSSGQVDLPGLRLFCLPSKPSNGVRMVKLQSFSSPGLNIDIRKPSGQSRNANRSKSSTSSDPEFTPAAYPEVIAARINEGGFALSSHPPPPNVLFSRSLSLLDDAASLTPNDFGLSIYSGGGAGSGTSNRIPFTGYLLRGDVSKTPSWIPNPRSSASRRLRHLVHLHEHKAGHLSLALHPLEYRFVSCSSGDGLLKIWELGHSMHDRQQHFEIEEANILDSPDSDPKRTSSSDDNILEDNTPVTGAFIPSRSLSTYTVQPAPNSSEDKSSCRYLVWTDGGSCVATLANRSSISLIDMTVCCQRACFPIKISEIGSPIYLTGSSVAFCSNGSNPLQAYSYCGTDRNLVVYSTAGGRIVGQDVRSHEPAWTLNLGFDYGLITCLAVHSGHTWLTAGTHHAKLINWDLRYQRPISEFELPRVDNFPVSFTKLKIYDVDTRSTLICAATNHLNEVVLFDLQDAQPGQSCKRQVAATLSESINMKRGVRSLLVLPHSTQIRGKDGVRPLPNLVTGGDDYRLRYWNLNAPEESAVLAWEGMECRPRPRVTFDEELLVNFKFVCEYEQYPIPRRTPYQQSRHFKKSVSLQSTVPEVSPYVRLEMGEVTLGHTNMISDLVNLTSDGGCNFLVSAAMNGVVKIWK</sequence>
<dbReference type="Gene3D" id="2.130.10.10">
    <property type="entry name" value="YVTN repeat-like/Quinoprotein amine dehydrogenase"/>
    <property type="match status" value="1"/>
</dbReference>
<dbReference type="InterPro" id="IPR011989">
    <property type="entry name" value="ARM-like"/>
</dbReference>
<proteinExistence type="predicted"/>
<evidence type="ECO:0000256" key="10">
    <source>
        <dbReference type="SAM" id="MobiDB-lite"/>
    </source>
</evidence>
<gene>
    <name evidence="12" type="ORF">WMSIL1_LOCUS11266</name>
</gene>
<reference evidence="12 13" key="1">
    <citation type="submission" date="2019-07" db="EMBL/GenBank/DDBJ databases">
        <authorList>
            <person name="Jastrzebski P J."/>
            <person name="Paukszto L."/>
            <person name="Jastrzebski P J."/>
        </authorList>
    </citation>
    <scope>NUCLEOTIDE SEQUENCE [LARGE SCALE GENOMIC DNA]</scope>
    <source>
        <strain evidence="12 13">WMS-il1</strain>
    </source>
</reference>
<dbReference type="PANTHER" id="PTHR17583:SF0">
    <property type="entry name" value="PHOSPHOINOSITIDE 3-KINASE REGULATORY SUBUNIT 4"/>
    <property type="match status" value="1"/>
</dbReference>
<evidence type="ECO:0000256" key="3">
    <source>
        <dbReference type="ARBA" id="ARBA00022527"/>
    </source>
</evidence>
<dbReference type="SMART" id="SM00320">
    <property type="entry name" value="WD40"/>
    <property type="match status" value="4"/>
</dbReference>
<dbReference type="PROSITE" id="PS00108">
    <property type="entry name" value="PROTEIN_KINASE_ST"/>
    <property type="match status" value="1"/>
</dbReference>
<protein>
    <recommendedName>
        <fullName evidence="2">non-specific serine/threonine protein kinase</fullName>
        <ecNumber evidence="2">2.7.11.1</ecNumber>
    </recommendedName>
</protein>
<keyword evidence="9" id="KW-0067">ATP-binding</keyword>
<feature type="region of interest" description="Disordered" evidence="10">
    <location>
        <begin position="1297"/>
        <end position="1327"/>
    </location>
</feature>
<dbReference type="InterPro" id="IPR015943">
    <property type="entry name" value="WD40/YVTN_repeat-like_dom_sf"/>
</dbReference>
<evidence type="ECO:0000259" key="11">
    <source>
        <dbReference type="PROSITE" id="PS50011"/>
    </source>
</evidence>
<dbReference type="GO" id="GO:0005770">
    <property type="term" value="C:late endosome"/>
    <property type="evidence" value="ECO:0007669"/>
    <property type="project" value="TreeGrafter"/>
</dbReference>
<evidence type="ECO:0000256" key="9">
    <source>
        <dbReference type="ARBA" id="ARBA00022840"/>
    </source>
</evidence>
<dbReference type="Pfam" id="PF00400">
    <property type="entry name" value="WD40"/>
    <property type="match status" value="1"/>
</dbReference>
<dbReference type="SUPFAM" id="SSF48371">
    <property type="entry name" value="ARM repeat"/>
    <property type="match status" value="1"/>
</dbReference>
<dbReference type="InterPro" id="IPR036322">
    <property type="entry name" value="WD40_repeat_dom_sf"/>
</dbReference>
<keyword evidence="3" id="KW-0723">Serine/threonine-protein kinase</keyword>
<feature type="region of interest" description="Disordered" evidence="10">
    <location>
        <begin position="1119"/>
        <end position="1146"/>
    </location>
</feature>
<dbReference type="InterPro" id="IPR045162">
    <property type="entry name" value="Vps15-like"/>
</dbReference>
<dbReference type="InterPro" id="IPR016024">
    <property type="entry name" value="ARM-type_fold"/>
</dbReference>
<evidence type="ECO:0000256" key="4">
    <source>
        <dbReference type="ARBA" id="ARBA00022574"/>
    </source>
</evidence>
<dbReference type="EMBL" id="CABIJS010000532">
    <property type="protein sequence ID" value="VUZ52816.1"/>
    <property type="molecule type" value="Genomic_DNA"/>
</dbReference>
<dbReference type="SUPFAM" id="SSF50978">
    <property type="entry name" value="WD40 repeat-like"/>
    <property type="match status" value="1"/>
</dbReference>
<dbReference type="InterPro" id="IPR000719">
    <property type="entry name" value="Prot_kinase_dom"/>
</dbReference>
<accession>A0A564Z067</accession>
<keyword evidence="7" id="KW-0547">Nucleotide-binding</keyword>
<keyword evidence="8" id="KW-0418">Kinase</keyword>
<evidence type="ECO:0000313" key="13">
    <source>
        <dbReference type="Proteomes" id="UP000321570"/>
    </source>
</evidence>
<dbReference type="InterPro" id="IPR008271">
    <property type="entry name" value="Ser/Thr_kinase_AS"/>
</dbReference>
<dbReference type="PANTHER" id="PTHR17583">
    <property type="entry name" value="PHOSPHOINOSITIDE 3-KINASE REGULATORY SUBUNIT 4"/>
    <property type="match status" value="1"/>
</dbReference>
<evidence type="ECO:0000256" key="5">
    <source>
        <dbReference type="ARBA" id="ARBA00022679"/>
    </source>
</evidence>
<dbReference type="GO" id="GO:0045324">
    <property type="term" value="P:late endosome to vacuole transport"/>
    <property type="evidence" value="ECO:0007669"/>
    <property type="project" value="InterPro"/>
</dbReference>
<evidence type="ECO:0000256" key="2">
    <source>
        <dbReference type="ARBA" id="ARBA00012513"/>
    </source>
</evidence>
<evidence type="ECO:0000256" key="7">
    <source>
        <dbReference type="ARBA" id="ARBA00022741"/>
    </source>
</evidence>
<dbReference type="PROSITE" id="PS50011">
    <property type="entry name" value="PROTEIN_KINASE_DOM"/>
    <property type="match status" value="1"/>
</dbReference>
<evidence type="ECO:0000313" key="12">
    <source>
        <dbReference type="EMBL" id="VUZ52816.1"/>
    </source>
</evidence>
<dbReference type="GO" id="GO:0071561">
    <property type="term" value="C:nucleus-vacuole junction"/>
    <property type="evidence" value="ECO:0007669"/>
    <property type="project" value="TreeGrafter"/>
</dbReference>
<dbReference type="GO" id="GO:0004674">
    <property type="term" value="F:protein serine/threonine kinase activity"/>
    <property type="evidence" value="ECO:0007669"/>
    <property type="project" value="UniProtKB-KW"/>
</dbReference>
<dbReference type="GO" id="GO:0016236">
    <property type="term" value="P:macroautophagy"/>
    <property type="evidence" value="ECO:0007669"/>
    <property type="project" value="InterPro"/>
</dbReference>
<evidence type="ECO:0000256" key="8">
    <source>
        <dbReference type="ARBA" id="ARBA00022777"/>
    </source>
</evidence>
<keyword evidence="5" id="KW-0808">Transferase</keyword>
<dbReference type="Proteomes" id="UP000321570">
    <property type="component" value="Unassembled WGS sequence"/>
</dbReference>
<dbReference type="InterPro" id="IPR001680">
    <property type="entry name" value="WD40_rpt"/>
</dbReference>
<dbReference type="GO" id="GO:0006623">
    <property type="term" value="P:protein targeting to vacuole"/>
    <property type="evidence" value="ECO:0007669"/>
    <property type="project" value="TreeGrafter"/>
</dbReference>
<feature type="compositionally biased region" description="Polar residues" evidence="10">
    <location>
        <begin position="1126"/>
        <end position="1143"/>
    </location>
</feature>
<dbReference type="GO" id="GO:0034271">
    <property type="term" value="C:phosphatidylinositol 3-kinase complex, class III, type I"/>
    <property type="evidence" value="ECO:0007669"/>
    <property type="project" value="TreeGrafter"/>
</dbReference>
<dbReference type="InterPro" id="IPR055231">
    <property type="entry name" value="2AA_helical"/>
</dbReference>
<dbReference type="InterPro" id="IPR011009">
    <property type="entry name" value="Kinase-like_dom_sf"/>
</dbReference>
<name>A0A564Z067_HYMDI</name>
<dbReference type="Pfam" id="PF22956">
    <property type="entry name" value="VPS15-like_hel"/>
    <property type="match status" value="1"/>
</dbReference>
<dbReference type="SUPFAM" id="SSF56112">
    <property type="entry name" value="Protein kinase-like (PK-like)"/>
    <property type="match status" value="2"/>
</dbReference>
<keyword evidence="4" id="KW-0853">WD repeat</keyword>
<dbReference type="GO" id="GO:0034272">
    <property type="term" value="C:phosphatidylinositol 3-kinase complex, class III, type II"/>
    <property type="evidence" value="ECO:0007669"/>
    <property type="project" value="TreeGrafter"/>
</dbReference>
<dbReference type="GO" id="GO:0005524">
    <property type="term" value="F:ATP binding"/>
    <property type="evidence" value="ECO:0007669"/>
    <property type="project" value="InterPro"/>
</dbReference>
<organism evidence="12 13">
    <name type="scientific">Hymenolepis diminuta</name>
    <name type="common">Rat tapeworm</name>
    <dbReference type="NCBI Taxonomy" id="6216"/>
    <lineage>
        <taxon>Eukaryota</taxon>
        <taxon>Metazoa</taxon>
        <taxon>Spiralia</taxon>
        <taxon>Lophotrochozoa</taxon>
        <taxon>Platyhelminthes</taxon>
        <taxon>Cestoda</taxon>
        <taxon>Eucestoda</taxon>
        <taxon>Cyclophyllidea</taxon>
        <taxon>Hymenolepididae</taxon>
        <taxon>Hymenolepis</taxon>
    </lineage>
</organism>
<keyword evidence="6" id="KW-0677">Repeat</keyword>
<evidence type="ECO:0000256" key="1">
    <source>
        <dbReference type="ARBA" id="ARBA00004419"/>
    </source>
</evidence>
<dbReference type="SMART" id="SM00220">
    <property type="entry name" value="S_TKc"/>
    <property type="match status" value="1"/>
</dbReference>
<dbReference type="GO" id="GO:0005776">
    <property type="term" value="C:autophagosome"/>
    <property type="evidence" value="ECO:0007669"/>
    <property type="project" value="UniProtKB-SubCell"/>
</dbReference>